<dbReference type="RefSeq" id="WP_130290136.1">
    <property type="nucleotide sequence ID" value="NZ_SHKL01000001.1"/>
</dbReference>
<dbReference type="CDD" id="cd02440">
    <property type="entry name" value="AdoMet_MTases"/>
    <property type="match status" value="1"/>
</dbReference>
<evidence type="ECO:0000259" key="1">
    <source>
        <dbReference type="Pfam" id="PF13649"/>
    </source>
</evidence>
<sequence length="138" mass="14444">MQIALSARLAAVVDRLPITPGSRILEIGCGPGAAARAVAERLDTGFVLAVDRSSTAIGRLRTTGASLIAAGRLGTRTVPIEDFVPEPGEPAFDFAFANRVGAFDGRHPEIETAALQAVSRALVEGGALYVDGRRHPRI</sequence>
<gene>
    <name evidence="2" type="ORF">EV383_2598</name>
</gene>
<feature type="domain" description="Methyltransferase" evidence="1">
    <location>
        <begin position="24"/>
        <end position="126"/>
    </location>
</feature>
<protein>
    <submittedName>
        <fullName evidence="2">Methyltransferase family protein</fullName>
    </submittedName>
</protein>
<dbReference type="InterPro" id="IPR041698">
    <property type="entry name" value="Methyltransf_25"/>
</dbReference>
<evidence type="ECO:0000313" key="2">
    <source>
        <dbReference type="EMBL" id="RZT85719.1"/>
    </source>
</evidence>
<organism evidence="2 3">
    <name type="scientific">Pseudonocardia sediminis</name>
    <dbReference type="NCBI Taxonomy" id="1397368"/>
    <lineage>
        <taxon>Bacteria</taxon>
        <taxon>Bacillati</taxon>
        <taxon>Actinomycetota</taxon>
        <taxon>Actinomycetes</taxon>
        <taxon>Pseudonocardiales</taxon>
        <taxon>Pseudonocardiaceae</taxon>
        <taxon>Pseudonocardia</taxon>
    </lineage>
</organism>
<dbReference type="Proteomes" id="UP000291591">
    <property type="component" value="Unassembled WGS sequence"/>
</dbReference>
<reference evidence="2 3" key="1">
    <citation type="submission" date="2019-02" db="EMBL/GenBank/DDBJ databases">
        <title>Sequencing the genomes of 1000 actinobacteria strains.</title>
        <authorList>
            <person name="Klenk H.-P."/>
        </authorList>
    </citation>
    <scope>NUCLEOTIDE SEQUENCE [LARGE SCALE GENOMIC DNA]</scope>
    <source>
        <strain evidence="2 3">DSM 45779</strain>
    </source>
</reference>
<evidence type="ECO:0000313" key="3">
    <source>
        <dbReference type="Proteomes" id="UP000291591"/>
    </source>
</evidence>
<dbReference type="Gene3D" id="3.40.50.150">
    <property type="entry name" value="Vaccinia Virus protein VP39"/>
    <property type="match status" value="1"/>
</dbReference>
<name>A0A4Q7UZT7_PSEST</name>
<dbReference type="GO" id="GO:0032259">
    <property type="term" value="P:methylation"/>
    <property type="evidence" value="ECO:0007669"/>
    <property type="project" value="UniProtKB-KW"/>
</dbReference>
<keyword evidence="2" id="KW-0808">Transferase</keyword>
<dbReference type="InterPro" id="IPR029063">
    <property type="entry name" value="SAM-dependent_MTases_sf"/>
</dbReference>
<dbReference type="AlphaFoldDB" id="A0A4Q7UZT7"/>
<keyword evidence="2" id="KW-0489">Methyltransferase</keyword>
<dbReference type="Pfam" id="PF13649">
    <property type="entry name" value="Methyltransf_25"/>
    <property type="match status" value="1"/>
</dbReference>
<dbReference type="EMBL" id="SHKL01000001">
    <property type="protein sequence ID" value="RZT85719.1"/>
    <property type="molecule type" value="Genomic_DNA"/>
</dbReference>
<proteinExistence type="predicted"/>
<dbReference type="OrthoDB" id="4571118at2"/>
<comment type="caution">
    <text evidence="2">The sequence shown here is derived from an EMBL/GenBank/DDBJ whole genome shotgun (WGS) entry which is preliminary data.</text>
</comment>
<accession>A0A4Q7UZT7</accession>
<keyword evidence="3" id="KW-1185">Reference proteome</keyword>
<dbReference type="SUPFAM" id="SSF53335">
    <property type="entry name" value="S-adenosyl-L-methionine-dependent methyltransferases"/>
    <property type="match status" value="1"/>
</dbReference>
<dbReference type="GO" id="GO:0008168">
    <property type="term" value="F:methyltransferase activity"/>
    <property type="evidence" value="ECO:0007669"/>
    <property type="project" value="UniProtKB-KW"/>
</dbReference>